<dbReference type="EMBL" id="BPLQ01014987">
    <property type="protein sequence ID" value="GIY84944.1"/>
    <property type="molecule type" value="Genomic_DNA"/>
</dbReference>
<protein>
    <submittedName>
        <fullName evidence="1">Uncharacterized protein</fullName>
    </submittedName>
</protein>
<evidence type="ECO:0000313" key="2">
    <source>
        <dbReference type="Proteomes" id="UP001054837"/>
    </source>
</evidence>
<dbReference type="AlphaFoldDB" id="A0AAV4WSZ1"/>
<sequence>MEQFDMKPLGISETHMCFVEESFHNTENHGREITQRNTTANLAVRAHANDADAELENTNKPFHIVDHKTDFKSL</sequence>
<keyword evidence="2" id="KW-1185">Reference proteome</keyword>
<reference evidence="1 2" key="1">
    <citation type="submission" date="2021-06" db="EMBL/GenBank/DDBJ databases">
        <title>Caerostris darwini draft genome.</title>
        <authorList>
            <person name="Kono N."/>
            <person name="Arakawa K."/>
        </authorList>
    </citation>
    <scope>NUCLEOTIDE SEQUENCE [LARGE SCALE GENOMIC DNA]</scope>
</reference>
<proteinExistence type="predicted"/>
<gene>
    <name evidence="1" type="ORF">CDAR_618671</name>
</gene>
<organism evidence="1 2">
    <name type="scientific">Caerostris darwini</name>
    <dbReference type="NCBI Taxonomy" id="1538125"/>
    <lineage>
        <taxon>Eukaryota</taxon>
        <taxon>Metazoa</taxon>
        <taxon>Ecdysozoa</taxon>
        <taxon>Arthropoda</taxon>
        <taxon>Chelicerata</taxon>
        <taxon>Arachnida</taxon>
        <taxon>Araneae</taxon>
        <taxon>Araneomorphae</taxon>
        <taxon>Entelegynae</taxon>
        <taxon>Araneoidea</taxon>
        <taxon>Araneidae</taxon>
        <taxon>Caerostris</taxon>
    </lineage>
</organism>
<name>A0AAV4WSZ1_9ARAC</name>
<comment type="caution">
    <text evidence="1">The sequence shown here is derived from an EMBL/GenBank/DDBJ whole genome shotgun (WGS) entry which is preliminary data.</text>
</comment>
<accession>A0AAV4WSZ1</accession>
<dbReference type="Proteomes" id="UP001054837">
    <property type="component" value="Unassembled WGS sequence"/>
</dbReference>
<evidence type="ECO:0000313" key="1">
    <source>
        <dbReference type="EMBL" id="GIY84944.1"/>
    </source>
</evidence>